<dbReference type="STRING" id="1298598.JCM21714_864"/>
<reference evidence="6 7" key="1">
    <citation type="journal article" date="2014" name="Genome Announc.">
        <title>Draft Genome Sequence of the Boron-Tolerant and Moderately Halotolerant Bacterium Gracilibacillus boraciitolerans JCM 21714T.</title>
        <authorList>
            <person name="Ahmed I."/>
            <person name="Oshima K."/>
            <person name="Suda W."/>
            <person name="Kitamura K."/>
            <person name="Iida T."/>
            <person name="Ohmori Y."/>
            <person name="Fujiwara T."/>
            <person name="Hattori M."/>
            <person name="Ohkuma M."/>
        </authorList>
    </citation>
    <scope>NUCLEOTIDE SEQUENCE [LARGE SCALE GENOMIC DNA]</scope>
    <source>
        <strain evidence="6 7">JCM 21714</strain>
    </source>
</reference>
<protein>
    <submittedName>
        <fullName evidence="6">Dipeptide transport ATP-binding protein DppF</fullName>
    </submittedName>
</protein>
<evidence type="ECO:0000256" key="3">
    <source>
        <dbReference type="ARBA" id="ARBA00022741"/>
    </source>
</evidence>
<dbReference type="eggNOG" id="COG1124">
    <property type="taxonomic scope" value="Bacteria"/>
</dbReference>
<evidence type="ECO:0000256" key="4">
    <source>
        <dbReference type="ARBA" id="ARBA00022840"/>
    </source>
</evidence>
<comment type="similarity">
    <text evidence="1">Belongs to the ABC transporter superfamily.</text>
</comment>
<evidence type="ECO:0000259" key="5">
    <source>
        <dbReference type="PROSITE" id="PS50893"/>
    </source>
</evidence>
<name>W4VFB1_9BACI</name>
<keyword evidence="2" id="KW-0813">Transport</keyword>
<dbReference type="GO" id="GO:0016887">
    <property type="term" value="F:ATP hydrolysis activity"/>
    <property type="evidence" value="ECO:0007669"/>
    <property type="project" value="InterPro"/>
</dbReference>
<dbReference type="InterPro" id="IPR027417">
    <property type="entry name" value="P-loop_NTPase"/>
</dbReference>
<evidence type="ECO:0000313" key="6">
    <source>
        <dbReference type="EMBL" id="GAE91897.1"/>
    </source>
</evidence>
<dbReference type="Pfam" id="PF00005">
    <property type="entry name" value="ABC_tran"/>
    <property type="match status" value="1"/>
</dbReference>
<keyword evidence="4 6" id="KW-0067">ATP-binding</keyword>
<keyword evidence="7" id="KW-1185">Reference proteome</keyword>
<dbReference type="Proteomes" id="UP000019102">
    <property type="component" value="Unassembled WGS sequence"/>
</dbReference>
<dbReference type="PROSITE" id="PS50893">
    <property type="entry name" value="ABC_TRANSPORTER_2"/>
    <property type="match status" value="1"/>
</dbReference>
<sequence>MLKIDNISYSLPNGQALFKNMSMIIEYGEIIGISGASGIGKTTFSKVVAGYISQETGDINWKQKKHKAHPIQLIWQHPELAVNPKWRIQKILEEAGSLDASLLIDLNISLEWLNRYPYQLSGGGELQRVCIARCLLAKPKFIIADEITSMLDAISQAEIWKVLLDYVKKNNVGLVIISHDKILLDKLCNKILDFSELMKPIKQKNRIN</sequence>
<dbReference type="SUPFAM" id="SSF52540">
    <property type="entry name" value="P-loop containing nucleoside triphosphate hydrolases"/>
    <property type="match status" value="1"/>
</dbReference>
<dbReference type="AlphaFoldDB" id="W4VFB1"/>
<accession>W4VFB1</accession>
<dbReference type="PANTHER" id="PTHR43776">
    <property type="entry name" value="TRANSPORT ATP-BINDING PROTEIN"/>
    <property type="match status" value="1"/>
</dbReference>
<proteinExistence type="inferred from homology"/>
<evidence type="ECO:0000256" key="2">
    <source>
        <dbReference type="ARBA" id="ARBA00022448"/>
    </source>
</evidence>
<comment type="caution">
    <text evidence="6">The sequence shown here is derived from an EMBL/GenBank/DDBJ whole genome shotgun (WGS) entry which is preliminary data.</text>
</comment>
<dbReference type="InterPro" id="IPR003439">
    <property type="entry name" value="ABC_transporter-like_ATP-bd"/>
</dbReference>
<dbReference type="OrthoDB" id="9806285at2"/>
<dbReference type="GO" id="GO:0055085">
    <property type="term" value="P:transmembrane transport"/>
    <property type="evidence" value="ECO:0007669"/>
    <property type="project" value="UniProtKB-ARBA"/>
</dbReference>
<evidence type="ECO:0000256" key="1">
    <source>
        <dbReference type="ARBA" id="ARBA00005417"/>
    </source>
</evidence>
<organism evidence="6 7">
    <name type="scientific">Gracilibacillus boraciitolerans JCM 21714</name>
    <dbReference type="NCBI Taxonomy" id="1298598"/>
    <lineage>
        <taxon>Bacteria</taxon>
        <taxon>Bacillati</taxon>
        <taxon>Bacillota</taxon>
        <taxon>Bacilli</taxon>
        <taxon>Bacillales</taxon>
        <taxon>Bacillaceae</taxon>
        <taxon>Gracilibacillus</taxon>
    </lineage>
</organism>
<evidence type="ECO:0000313" key="7">
    <source>
        <dbReference type="Proteomes" id="UP000019102"/>
    </source>
</evidence>
<feature type="domain" description="ABC transporter" evidence="5">
    <location>
        <begin position="2"/>
        <end position="207"/>
    </location>
</feature>
<dbReference type="EMBL" id="BAVS01000002">
    <property type="protein sequence ID" value="GAE91897.1"/>
    <property type="molecule type" value="Genomic_DNA"/>
</dbReference>
<dbReference type="RefSeq" id="WP_035721878.1">
    <property type="nucleotide sequence ID" value="NZ_BAVS01000002.1"/>
</dbReference>
<gene>
    <name evidence="6" type="ORF">JCM21714_864</name>
</gene>
<dbReference type="GO" id="GO:0005524">
    <property type="term" value="F:ATP binding"/>
    <property type="evidence" value="ECO:0007669"/>
    <property type="project" value="UniProtKB-KW"/>
</dbReference>
<dbReference type="InterPro" id="IPR050319">
    <property type="entry name" value="ABC_transp_ATP-bind"/>
</dbReference>
<keyword evidence="3" id="KW-0547">Nucleotide-binding</keyword>
<dbReference type="SMART" id="SM00382">
    <property type="entry name" value="AAA"/>
    <property type="match status" value="1"/>
</dbReference>
<dbReference type="InterPro" id="IPR003593">
    <property type="entry name" value="AAA+_ATPase"/>
</dbReference>
<dbReference type="PANTHER" id="PTHR43776:SF7">
    <property type="entry name" value="D,D-DIPEPTIDE TRANSPORT ATP-BINDING PROTEIN DDPF-RELATED"/>
    <property type="match status" value="1"/>
</dbReference>
<dbReference type="Gene3D" id="3.40.50.300">
    <property type="entry name" value="P-loop containing nucleotide triphosphate hydrolases"/>
    <property type="match status" value="1"/>
</dbReference>